<reference evidence="14" key="1">
    <citation type="submission" date="2020-06" db="EMBL/GenBank/DDBJ databases">
        <authorList>
            <person name="Li T."/>
            <person name="Hu X."/>
            <person name="Zhang T."/>
            <person name="Song X."/>
            <person name="Zhang H."/>
            <person name="Dai N."/>
            <person name="Sheng W."/>
            <person name="Hou X."/>
            <person name="Wei L."/>
        </authorList>
    </citation>
    <scope>NUCLEOTIDE SEQUENCE</scope>
    <source>
        <strain evidence="14">3651</strain>
        <tissue evidence="14">Leaf</tissue>
    </source>
</reference>
<keyword evidence="7" id="KW-0500">Molybdenum</keyword>
<dbReference type="GO" id="GO:0006809">
    <property type="term" value="P:nitric oxide biosynthetic process"/>
    <property type="evidence" value="ECO:0007669"/>
    <property type="project" value="TreeGrafter"/>
</dbReference>
<comment type="cofactor">
    <cofactor evidence="1">
        <name>Mo-molybdopterin</name>
        <dbReference type="ChEBI" id="CHEBI:71302"/>
    </cofactor>
</comment>
<comment type="cofactor">
    <cofactor evidence="3 12">
        <name>FAD</name>
        <dbReference type="ChEBI" id="CHEBI:57692"/>
    </cofactor>
</comment>
<accession>A0AAE1YVL6</accession>
<gene>
    <name evidence="14" type="ORF">Salat_0073400</name>
</gene>
<dbReference type="InterPro" id="IPR017927">
    <property type="entry name" value="FAD-bd_FR_type"/>
</dbReference>
<evidence type="ECO:0000313" key="14">
    <source>
        <dbReference type="EMBL" id="KAK4437395.1"/>
    </source>
</evidence>
<reference evidence="14" key="2">
    <citation type="journal article" date="2024" name="Plant">
        <title>Genomic evolution and insights into agronomic trait innovations of Sesamum species.</title>
        <authorList>
            <person name="Miao H."/>
            <person name="Wang L."/>
            <person name="Qu L."/>
            <person name="Liu H."/>
            <person name="Sun Y."/>
            <person name="Le M."/>
            <person name="Wang Q."/>
            <person name="Wei S."/>
            <person name="Zheng Y."/>
            <person name="Lin W."/>
            <person name="Duan Y."/>
            <person name="Cao H."/>
            <person name="Xiong S."/>
            <person name="Wang X."/>
            <person name="Wei L."/>
            <person name="Li C."/>
            <person name="Ma Q."/>
            <person name="Ju M."/>
            <person name="Zhao R."/>
            <person name="Li G."/>
            <person name="Mu C."/>
            <person name="Tian Q."/>
            <person name="Mei H."/>
            <person name="Zhang T."/>
            <person name="Gao T."/>
            <person name="Zhang H."/>
        </authorList>
    </citation>
    <scope>NUCLEOTIDE SEQUENCE</scope>
    <source>
        <strain evidence="14">3651</strain>
    </source>
</reference>
<evidence type="ECO:0000256" key="1">
    <source>
        <dbReference type="ARBA" id="ARBA00001924"/>
    </source>
</evidence>
<dbReference type="GO" id="GO:0009703">
    <property type="term" value="F:nitrate reductase (NADH) activity"/>
    <property type="evidence" value="ECO:0007669"/>
    <property type="project" value="TreeGrafter"/>
</dbReference>
<evidence type="ECO:0000256" key="6">
    <source>
        <dbReference type="ARBA" id="ARBA00011738"/>
    </source>
</evidence>
<evidence type="ECO:0000256" key="7">
    <source>
        <dbReference type="ARBA" id="ARBA00022505"/>
    </source>
</evidence>
<dbReference type="EMBL" id="JACGWO010000001">
    <property type="protein sequence ID" value="KAK4437395.1"/>
    <property type="molecule type" value="Genomic_DNA"/>
</dbReference>
<sequence>MEVAATVPITVLPCHDLHHTIKEVLPTTKSVALVPREKIPCKLVAKTSLSHDVRLFRFASSIEEQVLGLPIEKHIFRYATIDDKLYMRTYTPSSTVRYIELVVNVYLKWVHPNFPNGGQISQHLDSLELGSSLDMKGSSGHTSTIEKGTSPCTANKSLPRNTSTFVTILFWDYPIEKHIFLYSTIDDKLYMRAYTPSSTVRYIELVGNVYVKWVHSKLPQWCANVAASRLPGIGFFSAHERVFGPHAYFTVHSKQKFSKKLTMIAGGTGSR</sequence>
<evidence type="ECO:0000259" key="13">
    <source>
        <dbReference type="PROSITE" id="PS51384"/>
    </source>
</evidence>
<dbReference type="PANTHER" id="PTHR19370">
    <property type="entry name" value="NADH-CYTOCHROME B5 REDUCTASE"/>
    <property type="match status" value="1"/>
</dbReference>
<comment type="caution">
    <text evidence="14">The sequence shown here is derived from an EMBL/GenBank/DDBJ whole genome shotgun (WGS) entry which is preliminary data.</text>
</comment>
<dbReference type="FunFam" id="2.40.30.10:FF:000021">
    <property type="entry name" value="NADH-cytochrome b5 reductase"/>
    <property type="match status" value="1"/>
</dbReference>
<dbReference type="GO" id="GO:0071949">
    <property type="term" value="F:FAD binding"/>
    <property type="evidence" value="ECO:0007669"/>
    <property type="project" value="TreeGrafter"/>
</dbReference>
<dbReference type="Pfam" id="PF00970">
    <property type="entry name" value="FAD_binding_6"/>
    <property type="match status" value="1"/>
</dbReference>
<name>A0AAE1YVL6_9LAMI</name>
<comment type="similarity">
    <text evidence="5">Belongs to the nitrate reductase family.</text>
</comment>
<keyword evidence="10" id="KW-0560">Oxidoreductase</keyword>
<organism evidence="14 15">
    <name type="scientific">Sesamum alatum</name>
    <dbReference type="NCBI Taxonomy" id="300844"/>
    <lineage>
        <taxon>Eukaryota</taxon>
        <taxon>Viridiplantae</taxon>
        <taxon>Streptophyta</taxon>
        <taxon>Embryophyta</taxon>
        <taxon>Tracheophyta</taxon>
        <taxon>Spermatophyta</taxon>
        <taxon>Magnoliopsida</taxon>
        <taxon>eudicotyledons</taxon>
        <taxon>Gunneridae</taxon>
        <taxon>Pentapetalae</taxon>
        <taxon>asterids</taxon>
        <taxon>lamiids</taxon>
        <taxon>Lamiales</taxon>
        <taxon>Pedaliaceae</taxon>
        <taxon>Sesamum</taxon>
    </lineage>
</organism>
<dbReference type="InterPro" id="IPR017938">
    <property type="entry name" value="Riboflavin_synthase-like_b-brl"/>
</dbReference>
<feature type="binding site" evidence="12">
    <location>
        <position position="102"/>
    </location>
    <ligand>
        <name>FAD</name>
        <dbReference type="ChEBI" id="CHEBI:57692"/>
    </ligand>
</feature>
<dbReference type="InterPro" id="IPR001834">
    <property type="entry name" value="CBR-like"/>
</dbReference>
<dbReference type="SUPFAM" id="SSF63380">
    <property type="entry name" value="Riboflavin synthase domain-like"/>
    <property type="match status" value="1"/>
</dbReference>
<feature type="binding site" evidence="12">
    <location>
        <position position="88"/>
    </location>
    <ligand>
        <name>FAD</name>
        <dbReference type="ChEBI" id="CHEBI:57692"/>
    </ligand>
</feature>
<comment type="subunit">
    <text evidence="6">Homodimer.</text>
</comment>
<evidence type="ECO:0000256" key="8">
    <source>
        <dbReference type="ARBA" id="ARBA00022630"/>
    </source>
</evidence>
<dbReference type="Gene3D" id="2.40.30.10">
    <property type="entry name" value="Translation factors"/>
    <property type="match status" value="1"/>
</dbReference>
<evidence type="ECO:0000256" key="3">
    <source>
        <dbReference type="ARBA" id="ARBA00001974"/>
    </source>
</evidence>
<dbReference type="GO" id="GO:0042128">
    <property type="term" value="P:nitrate assimilation"/>
    <property type="evidence" value="ECO:0007669"/>
    <property type="project" value="UniProtKB-KW"/>
</dbReference>
<keyword evidence="9 12" id="KW-0274">FAD</keyword>
<dbReference type="Proteomes" id="UP001293254">
    <property type="component" value="Unassembled WGS sequence"/>
</dbReference>
<evidence type="ECO:0000256" key="4">
    <source>
        <dbReference type="ARBA" id="ARBA00003838"/>
    </source>
</evidence>
<evidence type="ECO:0000256" key="10">
    <source>
        <dbReference type="ARBA" id="ARBA00023002"/>
    </source>
</evidence>
<keyword evidence="8 12" id="KW-0285">Flavoprotein</keyword>
<comment type="cofactor">
    <cofactor evidence="2">
        <name>heme</name>
        <dbReference type="ChEBI" id="CHEBI:30413"/>
    </cofactor>
</comment>
<keyword evidence="15" id="KW-1185">Reference proteome</keyword>
<evidence type="ECO:0000256" key="5">
    <source>
        <dbReference type="ARBA" id="ARBA00006253"/>
    </source>
</evidence>
<evidence type="ECO:0000256" key="12">
    <source>
        <dbReference type="PIRSR" id="PIRSR601834-1"/>
    </source>
</evidence>
<feature type="binding site" evidence="12">
    <location>
        <position position="90"/>
    </location>
    <ligand>
        <name>FAD</name>
        <dbReference type="ChEBI" id="CHEBI:57692"/>
    </ligand>
</feature>
<dbReference type="AlphaFoldDB" id="A0AAE1YVL6"/>
<dbReference type="PROSITE" id="PS51384">
    <property type="entry name" value="FAD_FR"/>
    <property type="match status" value="1"/>
</dbReference>
<proteinExistence type="inferred from homology"/>
<evidence type="ECO:0000256" key="2">
    <source>
        <dbReference type="ARBA" id="ARBA00001971"/>
    </source>
</evidence>
<dbReference type="PANTHER" id="PTHR19370:SF185">
    <property type="entry name" value="NADH-CYTOCHROME B5 REDUCTASE"/>
    <property type="match status" value="1"/>
</dbReference>
<dbReference type="InterPro" id="IPR008333">
    <property type="entry name" value="Cbr1-like_FAD-bd_dom"/>
</dbReference>
<evidence type="ECO:0000256" key="9">
    <source>
        <dbReference type="ARBA" id="ARBA00022827"/>
    </source>
</evidence>
<feature type="domain" description="FAD-binding FR-type" evidence="13">
    <location>
        <begin position="36"/>
        <end position="145"/>
    </location>
</feature>
<evidence type="ECO:0000313" key="15">
    <source>
        <dbReference type="Proteomes" id="UP001293254"/>
    </source>
</evidence>
<evidence type="ECO:0000256" key="11">
    <source>
        <dbReference type="ARBA" id="ARBA00023063"/>
    </source>
</evidence>
<feature type="binding site" evidence="12">
    <location>
        <position position="120"/>
    </location>
    <ligand>
        <name>FAD</name>
        <dbReference type="ChEBI" id="CHEBI:57692"/>
    </ligand>
</feature>
<protein>
    <submittedName>
        <fullName evidence="14">Nitrate reductase [NADH] 2</fullName>
    </submittedName>
</protein>
<dbReference type="PRINTS" id="PR00406">
    <property type="entry name" value="CYTB5RDTASE"/>
</dbReference>
<keyword evidence="11" id="KW-0534">Nitrate assimilation</keyword>
<feature type="binding site" evidence="12">
    <location>
        <position position="121"/>
    </location>
    <ligand>
        <name>FAD</name>
        <dbReference type="ChEBI" id="CHEBI:57692"/>
    </ligand>
</feature>
<comment type="function">
    <text evidence="4">Nitrate reductase is a key enzyme involved in the first step of nitrate assimilation in plants, fungi and bacteria.</text>
</comment>